<dbReference type="STRING" id="8010.ENSELUP00000015238"/>
<dbReference type="Bgee" id="ENSELUG00000015214">
    <property type="expression patterns" value="Expressed in brain and 2 other cell types or tissues"/>
</dbReference>
<protein>
    <recommendedName>
        <fullName evidence="2">U2A'/phosphoprotein 32 family A C-terminal domain-containing protein</fullName>
    </recommendedName>
</protein>
<dbReference type="Gene3D" id="3.80.10.10">
    <property type="entry name" value="Ribonuclease Inhibitor"/>
    <property type="match status" value="1"/>
</dbReference>
<dbReference type="PANTHER" id="PTHR46759">
    <property type="entry name" value="LEUCINE-RICH REPEAT-CONTAINING PROTEIN 72"/>
    <property type="match status" value="1"/>
</dbReference>
<reference evidence="3" key="2">
    <citation type="submission" date="2020-02" db="EMBL/GenBank/DDBJ databases">
        <title>Esox lucius (northern pike) genome, fEsoLuc1, primary haplotype.</title>
        <authorList>
            <person name="Myers G."/>
            <person name="Karagic N."/>
            <person name="Meyer A."/>
            <person name="Pippel M."/>
            <person name="Reichard M."/>
            <person name="Winkler S."/>
            <person name="Tracey A."/>
            <person name="Sims Y."/>
            <person name="Howe K."/>
            <person name="Rhie A."/>
            <person name="Formenti G."/>
            <person name="Durbin R."/>
            <person name="Fedrigo O."/>
            <person name="Jarvis E.D."/>
        </authorList>
    </citation>
    <scope>NUCLEOTIDE SEQUENCE [LARGE SCALE GENOMIC DNA]</scope>
</reference>
<dbReference type="Ensembl" id="ENSELUT00000039256.3">
    <property type="protein sequence ID" value="ENSELUP00000015238.2"/>
    <property type="gene ID" value="ENSELUG00000015214.3"/>
</dbReference>
<dbReference type="InterPro" id="IPR001611">
    <property type="entry name" value="Leu-rich_rpt"/>
</dbReference>
<dbReference type="OMA" id="HERSCAM"/>
<dbReference type="InParanoid" id="A0A3P8YF87"/>
<dbReference type="Pfam" id="PF14580">
    <property type="entry name" value="LRR_9"/>
    <property type="match status" value="1"/>
</dbReference>
<dbReference type="InterPro" id="IPR003603">
    <property type="entry name" value="U2A'_phosphoprotein32A_C"/>
</dbReference>
<organism evidence="3 4">
    <name type="scientific">Esox lucius</name>
    <name type="common">Northern pike</name>
    <dbReference type="NCBI Taxonomy" id="8010"/>
    <lineage>
        <taxon>Eukaryota</taxon>
        <taxon>Metazoa</taxon>
        <taxon>Chordata</taxon>
        <taxon>Craniata</taxon>
        <taxon>Vertebrata</taxon>
        <taxon>Euteleostomi</taxon>
        <taxon>Actinopterygii</taxon>
        <taxon>Neopterygii</taxon>
        <taxon>Teleostei</taxon>
        <taxon>Protacanthopterygii</taxon>
        <taxon>Esociformes</taxon>
        <taxon>Esocidae</taxon>
        <taxon>Esox</taxon>
    </lineage>
</organism>
<dbReference type="InterPro" id="IPR032675">
    <property type="entry name" value="LRR_dom_sf"/>
</dbReference>
<dbReference type="AlphaFoldDB" id="A0A3P8YF87"/>
<name>A0A3P8YF87_ESOLU</name>
<keyword evidence="4" id="KW-1185">Reference proteome</keyword>
<accession>A0A3P8YF87</accession>
<evidence type="ECO:0000313" key="4">
    <source>
        <dbReference type="Proteomes" id="UP000265140"/>
    </source>
</evidence>
<proteinExistence type="predicted"/>
<feature type="domain" description="U2A'/phosphoprotein 32 family A C-terminal" evidence="2">
    <location>
        <begin position="77"/>
        <end position="95"/>
    </location>
</feature>
<dbReference type="GeneTree" id="ENSGT00940000165642"/>
<dbReference type="Proteomes" id="UP000265140">
    <property type="component" value="Chromosome 20"/>
</dbReference>
<dbReference type="PROSITE" id="PS51450">
    <property type="entry name" value="LRR"/>
    <property type="match status" value="1"/>
</dbReference>
<dbReference type="PANTHER" id="PTHR46759:SF1">
    <property type="entry name" value="LEUCINE-RICH REPEAT-CONTAINING PROTEIN 72"/>
    <property type="match status" value="1"/>
</dbReference>
<sequence length="200" mass="23473">MLRYLWLNNNKIKNLSHNTLNCCVTELYLQNNEIKSISGALGHLTCLKVLLLHNNQMQKLEDCMAELRNMHNLHTVKPEYRQYVVHQLPSVQVLDRREVKQEERSRSFQLFRPERHRVLQSLAFGRRAETPLGRQTSIYGEGRRLLRFPLDDTADPSERTAKRSIMQFSTVDWKSIPTSNQRPLGERDQRGPNILIVTLR</sequence>
<evidence type="ECO:0000256" key="1">
    <source>
        <dbReference type="ARBA" id="ARBA00022737"/>
    </source>
</evidence>
<reference evidence="3" key="3">
    <citation type="submission" date="2025-08" db="UniProtKB">
        <authorList>
            <consortium name="Ensembl"/>
        </authorList>
    </citation>
    <scope>IDENTIFICATION</scope>
</reference>
<keyword evidence="1" id="KW-0677">Repeat</keyword>
<reference evidence="3" key="4">
    <citation type="submission" date="2025-09" db="UniProtKB">
        <authorList>
            <consortium name="Ensembl"/>
        </authorList>
    </citation>
    <scope>IDENTIFICATION</scope>
</reference>
<reference evidence="4" key="1">
    <citation type="journal article" date="2014" name="PLoS ONE">
        <title>The genome and linkage map of the northern pike (Esox lucius): conserved synteny revealed between the salmonid sister group and the Neoteleostei.</title>
        <authorList>
            <person name="Rondeau E.B."/>
            <person name="Minkley D.R."/>
            <person name="Leong J.S."/>
            <person name="Messmer A.M."/>
            <person name="Jantzen J.R."/>
            <person name="von Schalburg K.R."/>
            <person name="Lemon C."/>
            <person name="Bird N.H."/>
            <person name="Koop B.F."/>
        </authorList>
    </citation>
    <scope>NUCLEOTIDE SEQUENCE</scope>
</reference>
<evidence type="ECO:0000259" key="2">
    <source>
        <dbReference type="SMART" id="SM00446"/>
    </source>
</evidence>
<dbReference type="InterPro" id="IPR042655">
    <property type="entry name" value="LRC72"/>
</dbReference>
<dbReference type="SUPFAM" id="SSF52058">
    <property type="entry name" value="L domain-like"/>
    <property type="match status" value="1"/>
</dbReference>
<dbReference type="SMART" id="SM00446">
    <property type="entry name" value="LRRcap"/>
    <property type="match status" value="1"/>
</dbReference>
<evidence type="ECO:0000313" key="3">
    <source>
        <dbReference type="Ensembl" id="ENSELUP00000015238.2"/>
    </source>
</evidence>